<name>A0A9W6N482_9HYPH</name>
<evidence type="ECO:0000313" key="2">
    <source>
        <dbReference type="Proteomes" id="UP001143364"/>
    </source>
</evidence>
<keyword evidence="2" id="KW-1185">Reference proteome</keyword>
<organism evidence="1 2">
    <name type="scientific">Methylopila jiangsuensis</name>
    <dbReference type="NCBI Taxonomy" id="586230"/>
    <lineage>
        <taxon>Bacteria</taxon>
        <taxon>Pseudomonadati</taxon>
        <taxon>Pseudomonadota</taxon>
        <taxon>Alphaproteobacteria</taxon>
        <taxon>Hyphomicrobiales</taxon>
        <taxon>Methylopilaceae</taxon>
        <taxon>Methylopila</taxon>
    </lineage>
</organism>
<accession>A0A9W6N482</accession>
<proteinExistence type="predicted"/>
<sequence>MPLIRAPHWSIVRRSAYMRGRRRLKRPRTGRGSPSGDLMFWLFSFRSREASPAESSWRKAFRAPHGGALAALMTFSRD</sequence>
<dbReference type="Proteomes" id="UP001143364">
    <property type="component" value="Unassembled WGS sequence"/>
</dbReference>
<dbReference type="EMBL" id="BSFK01000010">
    <property type="protein sequence ID" value="GLK76857.1"/>
    <property type="molecule type" value="Genomic_DNA"/>
</dbReference>
<reference evidence="1" key="2">
    <citation type="submission" date="2023-01" db="EMBL/GenBank/DDBJ databases">
        <authorList>
            <person name="Sun Q."/>
            <person name="Evtushenko L."/>
        </authorList>
    </citation>
    <scope>NUCLEOTIDE SEQUENCE</scope>
    <source>
        <strain evidence="1">VKM B-2555</strain>
    </source>
</reference>
<reference evidence="1" key="1">
    <citation type="journal article" date="2014" name="Int. J. Syst. Evol. Microbiol.">
        <title>Complete genome sequence of Corynebacterium casei LMG S-19264T (=DSM 44701T), isolated from a smear-ripened cheese.</title>
        <authorList>
            <consortium name="US DOE Joint Genome Institute (JGI-PGF)"/>
            <person name="Walter F."/>
            <person name="Albersmeier A."/>
            <person name="Kalinowski J."/>
            <person name="Ruckert C."/>
        </authorList>
    </citation>
    <scope>NUCLEOTIDE SEQUENCE</scope>
    <source>
        <strain evidence="1">VKM B-2555</strain>
    </source>
</reference>
<evidence type="ECO:0000313" key="1">
    <source>
        <dbReference type="EMBL" id="GLK76857.1"/>
    </source>
</evidence>
<dbReference type="AlphaFoldDB" id="A0A9W6N482"/>
<protein>
    <submittedName>
        <fullName evidence="1">Uncharacterized protein</fullName>
    </submittedName>
</protein>
<comment type="caution">
    <text evidence="1">The sequence shown here is derived from an EMBL/GenBank/DDBJ whole genome shotgun (WGS) entry which is preliminary data.</text>
</comment>
<gene>
    <name evidence="1" type="ORF">GCM10008171_21110</name>
</gene>